<organism evidence="2 3">
    <name type="scientific">Nocardiopsis rhodophaea</name>
    <dbReference type="NCBI Taxonomy" id="280238"/>
    <lineage>
        <taxon>Bacteria</taxon>
        <taxon>Bacillati</taxon>
        <taxon>Actinomycetota</taxon>
        <taxon>Actinomycetes</taxon>
        <taxon>Streptosporangiales</taxon>
        <taxon>Nocardiopsidaceae</taxon>
        <taxon>Nocardiopsis</taxon>
    </lineage>
</organism>
<reference evidence="2 3" key="1">
    <citation type="journal article" date="2019" name="Int. J. Syst. Evol. Microbiol.">
        <title>The Global Catalogue of Microorganisms (GCM) 10K type strain sequencing project: providing services to taxonomists for standard genome sequencing and annotation.</title>
        <authorList>
            <consortium name="The Broad Institute Genomics Platform"/>
            <consortium name="The Broad Institute Genome Sequencing Center for Infectious Disease"/>
            <person name="Wu L."/>
            <person name="Ma J."/>
        </authorList>
    </citation>
    <scope>NUCLEOTIDE SEQUENCE [LARGE SCALE GENOMIC DNA]</scope>
    <source>
        <strain evidence="2 3">JCM 15313</strain>
    </source>
</reference>
<evidence type="ECO:0000313" key="2">
    <source>
        <dbReference type="EMBL" id="GAA2006999.1"/>
    </source>
</evidence>
<feature type="region of interest" description="Disordered" evidence="1">
    <location>
        <begin position="1"/>
        <end position="25"/>
    </location>
</feature>
<keyword evidence="3" id="KW-1185">Reference proteome</keyword>
<evidence type="ECO:0000256" key="1">
    <source>
        <dbReference type="SAM" id="MobiDB-lite"/>
    </source>
</evidence>
<accession>A0ABN2TF99</accession>
<dbReference type="EMBL" id="BAAAPC010000017">
    <property type="protein sequence ID" value="GAA2006999.1"/>
    <property type="molecule type" value="Genomic_DNA"/>
</dbReference>
<protein>
    <submittedName>
        <fullName evidence="2">Uncharacterized protein</fullName>
    </submittedName>
</protein>
<proteinExistence type="predicted"/>
<evidence type="ECO:0000313" key="3">
    <source>
        <dbReference type="Proteomes" id="UP001501585"/>
    </source>
</evidence>
<comment type="caution">
    <text evidence="2">The sequence shown here is derived from an EMBL/GenBank/DDBJ whole genome shotgun (WGS) entry which is preliminary data.</text>
</comment>
<name>A0ABN2TF99_9ACTN</name>
<gene>
    <name evidence="2" type="ORF">GCM10009799_38160</name>
</gene>
<dbReference type="RefSeq" id="WP_344106015.1">
    <property type="nucleotide sequence ID" value="NZ_BAAAPC010000017.1"/>
</dbReference>
<dbReference type="Proteomes" id="UP001501585">
    <property type="component" value="Unassembled WGS sequence"/>
</dbReference>
<sequence length="89" mass="9092">MSSNPHGVISMAMYTSPPHGDTEATAENRRAVQTLVHAGETAEVPASAAPRAGTQFGPLLLLSANPDGGEPIEDAHGGVVQNLACARAF</sequence>